<name>A0A5Z1JBF4_LISMN</name>
<dbReference type="AlphaFoldDB" id="A0A5Z1JBF4"/>
<evidence type="ECO:0000313" key="2">
    <source>
        <dbReference type="EMBL" id="NYA02757.1"/>
    </source>
</evidence>
<dbReference type="Proteomes" id="UP000368512">
    <property type="component" value="Unassembled WGS sequence"/>
</dbReference>
<reference evidence="2 4" key="2">
    <citation type="submission" date="2020-06" db="EMBL/GenBank/DDBJ databases">
        <title>Two Listeria outbreaks in Switzerland in 2018 and 2020.</title>
        <authorList>
            <person name="Stevens M.J.A."/>
            <person name="Bloemberg G."/>
            <person name="Nusch-Inderbinnen M."/>
            <person name="Stephan R."/>
        </authorList>
    </citation>
    <scope>NUCLEOTIDE SEQUENCE [LARGE SCALE GENOMIC DNA]</scope>
    <source>
        <strain evidence="2 4">N18-0707</strain>
    </source>
</reference>
<dbReference type="Pfam" id="PF21983">
    <property type="entry name" value="NikA-like"/>
    <property type="match status" value="1"/>
</dbReference>
<sequence length="103" mass="12239">MSVKTLDGKGRWRNKIVAFRVSPEENEHLNKLVKLSGLNKQEYLIHRILMEEITVNYNPRVFKAFRNQINEFSELLKDTQPVDKETAELMAYTIDLLQKFREE</sequence>
<organism evidence="1 3">
    <name type="scientific">Listeria monocytogenes</name>
    <dbReference type="NCBI Taxonomy" id="1639"/>
    <lineage>
        <taxon>Bacteria</taxon>
        <taxon>Bacillati</taxon>
        <taxon>Bacillota</taxon>
        <taxon>Bacilli</taxon>
        <taxon>Bacillales</taxon>
        <taxon>Listeriaceae</taxon>
        <taxon>Listeria</taxon>
    </lineage>
</organism>
<gene>
    <name evidence="1" type="ORF">DQ70_03145</name>
    <name evidence="2" type="ORF">HZJ64_13015</name>
</gene>
<evidence type="ECO:0000313" key="1">
    <source>
        <dbReference type="EMBL" id="EAC7479679.1"/>
    </source>
</evidence>
<comment type="caution">
    <text evidence="1">The sequence shown here is derived from an EMBL/GenBank/DDBJ whole genome shotgun (WGS) entry which is preliminary data.</text>
</comment>
<reference evidence="1 3" key="1">
    <citation type="submission" date="2018-06" db="EMBL/GenBank/DDBJ databases">
        <authorList>
            <consortium name="GenomeTrakr: Next Generation Sequencing Network for Food Pathogen Tracability"/>
        </authorList>
    </citation>
    <scope>NUCLEOTIDE SEQUENCE [LARGE SCALE GENOMIC DNA]</scope>
    <source>
        <strain evidence="1 3">CFSAN008042</strain>
    </source>
</reference>
<proteinExistence type="predicted"/>
<evidence type="ECO:0000313" key="4">
    <source>
        <dbReference type="Proteomes" id="UP000544530"/>
    </source>
</evidence>
<dbReference type="InterPro" id="IPR053842">
    <property type="entry name" value="NikA-like"/>
</dbReference>
<dbReference type="EMBL" id="JACAVN010000010">
    <property type="protein sequence ID" value="NYA02757.1"/>
    <property type="molecule type" value="Genomic_DNA"/>
</dbReference>
<dbReference type="EMBL" id="AAAJWF010000001">
    <property type="protein sequence ID" value="EAC7479679.1"/>
    <property type="molecule type" value="Genomic_DNA"/>
</dbReference>
<accession>A0A5Z1JBF4</accession>
<protein>
    <submittedName>
        <fullName evidence="1">Mobilization protein</fullName>
    </submittedName>
</protein>
<dbReference type="Proteomes" id="UP000544530">
    <property type="component" value="Unassembled WGS sequence"/>
</dbReference>
<dbReference type="RefSeq" id="WP_003724640.1">
    <property type="nucleotide sequence ID" value="NC_021827.1"/>
</dbReference>
<evidence type="ECO:0000313" key="3">
    <source>
        <dbReference type="Proteomes" id="UP000368512"/>
    </source>
</evidence>
<dbReference type="KEGG" id="lmv:Y193_10265"/>